<reference evidence="1" key="1">
    <citation type="submission" date="2021-02" db="EMBL/GenBank/DDBJ databases">
        <authorList>
            <person name="Dougan E. K."/>
            <person name="Rhodes N."/>
            <person name="Thang M."/>
            <person name="Chan C."/>
        </authorList>
    </citation>
    <scope>NUCLEOTIDE SEQUENCE</scope>
</reference>
<name>A0A813HYP2_POLGL</name>
<evidence type="ECO:0000313" key="2">
    <source>
        <dbReference type="Proteomes" id="UP000654075"/>
    </source>
</evidence>
<keyword evidence="2" id="KW-1185">Reference proteome</keyword>
<dbReference type="AlphaFoldDB" id="A0A813HYP2"/>
<protein>
    <submittedName>
        <fullName evidence="1">Uncharacterized protein</fullName>
    </submittedName>
</protein>
<organism evidence="1 2">
    <name type="scientific">Polarella glacialis</name>
    <name type="common">Dinoflagellate</name>
    <dbReference type="NCBI Taxonomy" id="89957"/>
    <lineage>
        <taxon>Eukaryota</taxon>
        <taxon>Sar</taxon>
        <taxon>Alveolata</taxon>
        <taxon>Dinophyceae</taxon>
        <taxon>Suessiales</taxon>
        <taxon>Suessiaceae</taxon>
        <taxon>Polarella</taxon>
    </lineage>
</organism>
<dbReference type="OMA" id="MCRWDWF"/>
<proteinExistence type="predicted"/>
<comment type="caution">
    <text evidence="1">The sequence shown here is derived from an EMBL/GenBank/DDBJ whole genome shotgun (WGS) entry which is preliminary data.</text>
</comment>
<gene>
    <name evidence="1" type="ORF">PGLA1383_LOCUS57062</name>
</gene>
<dbReference type="Proteomes" id="UP000654075">
    <property type="component" value="Unassembled WGS sequence"/>
</dbReference>
<dbReference type="OrthoDB" id="410247at2759"/>
<evidence type="ECO:0000313" key="1">
    <source>
        <dbReference type="EMBL" id="CAE8642604.1"/>
    </source>
</evidence>
<sequence>MLSTPMAAASHRAQAATYLVHDAYDVDTRDAEDHTFCGIMFDVHCKSTLPVDELVVSSVWVRGDLGPMQVFCTGGGYSGKLEVPSAWSCHFQAELPASTHELQELSLDPPLRLKPGASVGIYVHSSSEGEGGAPESVVYNNQRFNVTHDDPFIRLLPGMAHTGSEPFSRSGFWGQAWRSHREFVGRLSYGVKWLLWNPEIHSQFPASFRENVRLLLLIHQRPESSFSTLPFEAVLHLLNMCRWDWFQEGAGSPFEETEVLVPVREFRDPYGSLVGMPDVEDADFDTDADSDEG</sequence>
<dbReference type="EMBL" id="CAJNNV010033179">
    <property type="protein sequence ID" value="CAE8642604.1"/>
    <property type="molecule type" value="Genomic_DNA"/>
</dbReference>
<accession>A0A813HYP2</accession>